<dbReference type="EMBL" id="WNYA01000002">
    <property type="protein sequence ID" value="KAG8590736.1"/>
    <property type="molecule type" value="Genomic_DNA"/>
</dbReference>
<feature type="transmembrane region" description="Helical" evidence="1">
    <location>
        <begin position="43"/>
        <end position="62"/>
    </location>
</feature>
<name>A0AAV7D1M9_ENGPU</name>
<keyword evidence="1" id="KW-1133">Transmembrane helix</keyword>
<keyword evidence="3" id="KW-1185">Reference proteome</keyword>
<organism evidence="2 3">
    <name type="scientific">Engystomops pustulosus</name>
    <name type="common">Tungara frog</name>
    <name type="synonym">Physalaemus pustulosus</name>
    <dbReference type="NCBI Taxonomy" id="76066"/>
    <lineage>
        <taxon>Eukaryota</taxon>
        <taxon>Metazoa</taxon>
        <taxon>Chordata</taxon>
        <taxon>Craniata</taxon>
        <taxon>Vertebrata</taxon>
        <taxon>Euteleostomi</taxon>
        <taxon>Amphibia</taxon>
        <taxon>Batrachia</taxon>
        <taxon>Anura</taxon>
        <taxon>Neobatrachia</taxon>
        <taxon>Hyloidea</taxon>
        <taxon>Leptodactylidae</taxon>
        <taxon>Leiuperinae</taxon>
        <taxon>Engystomops</taxon>
    </lineage>
</organism>
<evidence type="ECO:0000256" key="1">
    <source>
        <dbReference type="SAM" id="Phobius"/>
    </source>
</evidence>
<gene>
    <name evidence="2" type="ORF">GDO81_006875</name>
</gene>
<sequence>MYLLQSLGRQRSLKFCRNPKTGCIKYLGDAVLRALIGWRKKCMAYIVPYVPYLFSVLYCFLLDRSLPCIHPRPPVLECGLPHSLYLFYEDHFDIILSNHCRTLYTKLQVFNLLF</sequence>
<protein>
    <submittedName>
        <fullName evidence="2">Uncharacterized protein</fullName>
    </submittedName>
</protein>
<dbReference type="Proteomes" id="UP000824782">
    <property type="component" value="Unassembled WGS sequence"/>
</dbReference>
<reference evidence="2" key="1">
    <citation type="thesis" date="2020" institute="ProQuest LLC" country="789 East Eisenhower Parkway, Ann Arbor, MI, USA">
        <title>Comparative Genomics and Chromosome Evolution.</title>
        <authorList>
            <person name="Mudd A.B."/>
        </authorList>
    </citation>
    <scope>NUCLEOTIDE SEQUENCE</scope>
    <source>
        <strain evidence="2">237g6f4</strain>
        <tissue evidence="2">Blood</tissue>
    </source>
</reference>
<keyword evidence="1" id="KW-0472">Membrane</keyword>
<keyword evidence="1" id="KW-0812">Transmembrane</keyword>
<evidence type="ECO:0000313" key="2">
    <source>
        <dbReference type="EMBL" id="KAG8590736.1"/>
    </source>
</evidence>
<accession>A0AAV7D1M9</accession>
<evidence type="ECO:0000313" key="3">
    <source>
        <dbReference type="Proteomes" id="UP000824782"/>
    </source>
</evidence>
<proteinExistence type="predicted"/>
<dbReference type="AlphaFoldDB" id="A0AAV7D1M9"/>
<comment type="caution">
    <text evidence="2">The sequence shown here is derived from an EMBL/GenBank/DDBJ whole genome shotgun (WGS) entry which is preliminary data.</text>
</comment>